<evidence type="ECO:0000313" key="3">
    <source>
        <dbReference type="Proteomes" id="UP000194911"/>
    </source>
</evidence>
<feature type="domain" description="Glyoxalase/fosfomycin resistance/dioxygenase" evidence="1">
    <location>
        <begin position="3"/>
        <end position="46"/>
    </location>
</feature>
<dbReference type="InterPro" id="IPR029068">
    <property type="entry name" value="Glyas_Bleomycin-R_OHBP_Dase"/>
</dbReference>
<sequence length="58" mass="6960">MIIVVDRIEDVYERCKEKRCTIQEEIQTYPWEMRGFKVVDPDGYFLRVTSKGRVCSSR</sequence>
<evidence type="ECO:0000313" key="2">
    <source>
        <dbReference type="EMBL" id="OTY77391.1"/>
    </source>
</evidence>
<dbReference type="Gene3D" id="3.10.180.10">
    <property type="entry name" value="2,3-Dihydroxybiphenyl 1,2-Dioxygenase, domain 1"/>
    <property type="match status" value="1"/>
</dbReference>
<organism evidence="2 3">
    <name type="scientific">Bacillus thuringiensis serovar vazensis</name>
    <dbReference type="NCBI Taxonomy" id="180867"/>
    <lineage>
        <taxon>Bacteria</taxon>
        <taxon>Bacillati</taxon>
        <taxon>Bacillota</taxon>
        <taxon>Bacilli</taxon>
        <taxon>Bacillales</taxon>
        <taxon>Bacillaceae</taxon>
        <taxon>Bacillus</taxon>
        <taxon>Bacillus cereus group</taxon>
    </lineage>
</organism>
<dbReference type="GO" id="GO:0016829">
    <property type="term" value="F:lyase activity"/>
    <property type="evidence" value="ECO:0007669"/>
    <property type="project" value="UniProtKB-KW"/>
</dbReference>
<comment type="caution">
    <text evidence="2">The sequence shown here is derived from an EMBL/GenBank/DDBJ whole genome shotgun (WGS) entry which is preliminary data.</text>
</comment>
<protein>
    <submittedName>
        <fullName evidence="2">Lactoylglutathione lyase</fullName>
    </submittedName>
</protein>
<dbReference type="SUPFAM" id="SSF54593">
    <property type="entry name" value="Glyoxalase/Bleomycin resistance protein/Dihydroxybiphenyl dioxygenase"/>
    <property type="match status" value="1"/>
</dbReference>
<reference evidence="2 3" key="1">
    <citation type="submission" date="2016-10" db="EMBL/GenBank/DDBJ databases">
        <title>Comparative genomics of Bacillus thuringiensis reveals a path to pathogens against multiple invertebrate hosts.</title>
        <authorList>
            <person name="Zheng J."/>
            <person name="Gao Q."/>
            <person name="Liu H."/>
            <person name="Peng D."/>
            <person name="Ruan L."/>
            <person name="Sun M."/>
        </authorList>
    </citation>
    <scope>NUCLEOTIDE SEQUENCE [LARGE SCALE GENOMIC DNA]</scope>
    <source>
        <strain evidence="2">BGSC 4CE1</strain>
    </source>
</reference>
<gene>
    <name evidence="2" type="ORF">BK749_09655</name>
</gene>
<dbReference type="InterPro" id="IPR004360">
    <property type="entry name" value="Glyas_Fos-R_dOase_dom"/>
</dbReference>
<dbReference type="Pfam" id="PF00903">
    <property type="entry name" value="Glyoxalase"/>
    <property type="match status" value="1"/>
</dbReference>
<proteinExistence type="predicted"/>
<dbReference type="Proteomes" id="UP000194911">
    <property type="component" value="Unassembled WGS sequence"/>
</dbReference>
<keyword evidence="2" id="KW-0456">Lyase</keyword>
<name>A0A243CY58_BACTU</name>
<dbReference type="EMBL" id="NFDQ01000038">
    <property type="protein sequence ID" value="OTY77391.1"/>
    <property type="molecule type" value="Genomic_DNA"/>
</dbReference>
<evidence type="ECO:0000259" key="1">
    <source>
        <dbReference type="Pfam" id="PF00903"/>
    </source>
</evidence>
<dbReference type="AlphaFoldDB" id="A0A243CY58"/>
<accession>A0A243CY58</accession>